<dbReference type="Proteomes" id="UP000789831">
    <property type="component" value="Unassembled WGS sequence"/>
</dbReference>
<dbReference type="PROSITE" id="PS50865">
    <property type="entry name" value="ZF_MYND_2"/>
    <property type="match status" value="1"/>
</dbReference>
<keyword evidence="1" id="KW-0479">Metal-binding</keyword>
<organism evidence="7 8">
    <name type="scientific">Ambispora gerdemannii</name>
    <dbReference type="NCBI Taxonomy" id="144530"/>
    <lineage>
        <taxon>Eukaryota</taxon>
        <taxon>Fungi</taxon>
        <taxon>Fungi incertae sedis</taxon>
        <taxon>Mucoromycota</taxon>
        <taxon>Glomeromycotina</taxon>
        <taxon>Glomeromycetes</taxon>
        <taxon>Archaeosporales</taxon>
        <taxon>Ambisporaceae</taxon>
        <taxon>Ambispora</taxon>
    </lineage>
</organism>
<evidence type="ECO:0000259" key="6">
    <source>
        <dbReference type="PROSITE" id="PS50865"/>
    </source>
</evidence>
<keyword evidence="2 4" id="KW-0863">Zinc-finger</keyword>
<proteinExistence type="predicted"/>
<dbReference type="InterPro" id="IPR002893">
    <property type="entry name" value="Znf_MYND"/>
</dbReference>
<dbReference type="PROSITE" id="PS50280">
    <property type="entry name" value="SET"/>
    <property type="match status" value="1"/>
</dbReference>
<feature type="domain" description="SET" evidence="5">
    <location>
        <begin position="12"/>
        <end position="268"/>
    </location>
</feature>
<reference evidence="7" key="1">
    <citation type="submission" date="2021-06" db="EMBL/GenBank/DDBJ databases">
        <authorList>
            <person name="Kallberg Y."/>
            <person name="Tangrot J."/>
            <person name="Rosling A."/>
        </authorList>
    </citation>
    <scope>NUCLEOTIDE SEQUENCE</scope>
    <source>
        <strain evidence="7">MT106</strain>
    </source>
</reference>
<evidence type="ECO:0000256" key="1">
    <source>
        <dbReference type="ARBA" id="ARBA00022723"/>
    </source>
</evidence>
<dbReference type="Gene3D" id="1.10.220.160">
    <property type="match status" value="1"/>
</dbReference>
<dbReference type="GO" id="GO:0005634">
    <property type="term" value="C:nucleus"/>
    <property type="evidence" value="ECO:0007669"/>
    <property type="project" value="TreeGrafter"/>
</dbReference>
<dbReference type="PANTHER" id="PTHR12197">
    <property type="entry name" value="HISTONE-LYSINE N-METHYLTRANSFERASE SMYD"/>
    <property type="match status" value="1"/>
</dbReference>
<dbReference type="AlphaFoldDB" id="A0A9N8WJ72"/>
<evidence type="ECO:0000313" key="7">
    <source>
        <dbReference type="EMBL" id="CAG8490905.1"/>
    </source>
</evidence>
<dbReference type="InterPro" id="IPR050869">
    <property type="entry name" value="H3K4_H4K5_MeTrfase"/>
</dbReference>
<evidence type="ECO:0000259" key="5">
    <source>
        <dbReference type="PROSITE" id="PS50280"/>
    </source>
</evidence>
<dbReference type="GO" id="GO:0008270">
    <property type="term" value="F:zinc ion binding"/>
    <property type="evidence" value="ECO:0007669"/>
    <property type="project" value="UniProtKB-KW"/>
</dbReference>
<keyword evidence="8" id="KW-1185">Reference proteome</keyword>
<dbReference type="Pfam" id="PF01753">
    <property type="entry name" value="zf-MYND"/>
    <property type="match status" value="1"/>
</dbReference>
<accession>A0A9N8WJ72</accession>
<keyword evidence="3" id="KW-0862">Zinc</keyword>
<protein>
    <submittedName>
        <fullName evidence="7">6880_t:CDS:1</fullName>
    </submittedName>
</protein>
<sequence>MSRSLDEFLSKHGLKITPNPISHRTITTTRSFRAGTTIIKSYPLAAFPLPIYEKELCNQCLKNTKLQACSACKKAFYCSSICQKQAWFTQHKFTCKKRLPLKYENIVEGAELDEEMLRRVALLISPHRSGNNGLGDSKLNGLYDILPKEMNISLLIEVFEALQSHKESHPPYALFRYESIASLVVENSNSKASKDIDKLVSYLCIFGCNNFTIHDEQMFGIGEGTYPIGSLFNHSCHPNAVVMYDGVVQIVKCIEDIDAGDEITIAYLDVVHPRRKRREILREKYFFNCHCRKCGDDDKIIVVASLFYELEKKQEWNEAAKVGKIVLAIYLIAYPRFHPMIGWQLFRLGQCMSQCVKDDVDRGGKTREETLIILKHAKRVLAITFGTEIENREVENEIHLLILQMTKLQFQ</sequence>
<dbReference type="InterPro" id="IPR001214">
    <property type="entry name" value="SET_dom"/>
</dbReference>
<dbReference type="OrthoDB" id="5945798at2759"/>
<evidence type="ECO:0000313" key="8">
    <source>
        <dbReference type="Proteomes" id="UP000789831"/>
    </source>
</evidence>
<dbReference type="Gene3D" id="1.25.40.10">
    <property type="entry name" value="Tetratricopeptide repeat domain"/>
    <property type="match status" value="1"/>
</dbReference>
<feature type="domain" description="MYND-type" evidence="6">
    <location>
        <begin position="57"/>
        <end position="95"/>
    </location>
</feature>
<dbReference type="PANTHER" id="PTHR12197:SF251">
    <property type="entry name" value="EG:BACR7C10.4 PROTEIN"/>
    <property type="match status" value="1"/>
</dbReference>
<evidence type="ECO:0000256" key="2">
    <source>
        <dbReference type="ARBA" id="ARBA00022771"/>
    </source>
</evidence>
<dbReference type="InterPro" id="IPR046341">
    <property type="entry name" value="SET_dom_sf"/>
</dbReference>
<dbReference type="Gene3D" id="2.170.270.10">
    <property type="entry name" value="SET domain"/>
    <property type="match status" value="1"/>
</dbReference>
<name>A0A9N8WJ72_9GLOM</name>
<dbReference type="EMBL" id="CAJVPL010000386">
    <property type="protein sequence ID" value="CAG8490905.1"/>
    <property type="molecule type" value="Genomic_DNA"/>
</dbReference>
<dbReference type="Gene3D" id="6.10.140.2220">
    <property type="match status" value="1"/>
</dbReference>
<gene>
    <name evidence="7" type="ORF">AGERDE_LOCUS3744</name>
</gene>
<evidence type="ECO:0000256" key="4">
    <source>
        <dbReference type="PROSITE-ProRule" id="PRU00134"/>
    </source>
</evidence>
<dbReference type="InterPro" id="IPR011990">
    <property type="entry name" value="TPR-like_helical_dom_sf"/>
</dbReference>
<evidence type="ECO:0000256" key="3">
    <source>
        <dbReference type="ARBA" id="ARBA00022833"/>
    </source>
</evidence>
<dbReference type="SUPFAM" id="SSF144232">
    <property type="entry name" value="HIT/MYND zinc finger-like"/>
    <property type="match status" value="1"/>
</dbReference>
<dbReference type="SUPFAM" id="SSF82199">
    <property type="entry name" value="SET domain"/>
    <property type="match status" value="1"/>
</dbReference>
<comment type="caution">
    <text evidence="7">The sequence shown here is derived from an EMBL/GenBank/DDBJ whole genome shotgun (WGS) entry which is preliminary data.</text>
</comment>
<dbReference type="PROSITE" id="PS01360">
    <property type="entry name" value="ZF_MYND_1"/>
    <property type="match status" value="1"/>
</dbReference>
<dbReference type="Pfam" id="PF00856">
    <property type="entry name" value="SET"/>
    <property type="match status" value="1"/>
</dbReference>